<dbReference type="OrthoDB" id="9782569at2"/>
<feature type="transmembrane region" description="Helical" evidence="10">
    <location>
        <begin position="23"/>
        <end position="42"/>
    </location>
</feature>
<keyword evidence="13" id="KW-1185">Reference proteome</keyword>
<dbReference type="Pfam" id="PF02378">
    <property type="entry name" value="PTS_EIIC"/>
    <property type="match status" value="1"/>
</dbReference>
<evidence type="ECO:0000256" key="10">
    <source>
        <dbReference type="SAM" id="Phobius"/>
    </source>
</evidence>
<feature type="transmembrane region" description="Helical" evidence="10">
    <location>
        <begin position="220"/>
        <end position="239"/>
    </location>
</feature>
<feature type="transmembrane region" description="Helical" evidence="10">
    <location>
        <begin position="101"/>
        <end position="123"/>
    </location>
</feature>
<sequence length="372" mass="39196">MNTFVTGAKKAGSAVKKHLLTSISYMLPLVVASGLLIAIGNLMGGKQVTSLAQMNFPNSMTTLGVLGMGLLPSFIAGYIGYSIADRPGIAPGFLAGQIASFLGAGFLGGIIGGFIAGYIALGIRKIKVPRWANGLMPMLIVPTVTAIFTALIMFFLLGQPLTAATTALNHFITGLDRSQRALYGFLIGWIGCADFGGAISKIPNLICDGLLLDGIKGPEGIKVLAAMVPPFGITMSYFFAKLFHKNIYTKREIENIEVAFPMGCCMITEGVIPIAMNDLLRTLPCTWIGCGITGMISYGWGNESSVPSGGIFVIPAMSKPLVAVIALVAGSLVTGILLAIIKKPLTDKEVNETQDESQDDEKNVDLSGVNLQ</sequence>
<comment type="caution">
    <text evidence="12">The sequence shown here is derived from an EMBL/GenBank/DDBJ whole genome shotgun (WGS) entry which is preliminary data.</text>
</comment>
<dbReference type="Proteomes" id="UP000033612">
    <property type="component" value="Unassembled WGS sequence"/>
</dbReference>
<dbReference type="EMBL" id="JXLH01000015">
    <property type="protein sequence ID" value="KJY58065.1"/>
    <property type="molecule type" value="Genomic_DNA"/>
</dbReference>
<dbReference type="InterPro" id="IPR006327">
    <property type="entry name" value="PTS_IIC_fruc"/>
</dbReference>
<dbReference type="GO" id="GO:0090563">
    <property type="term" value="F:protein-phosphocysteine-sugar phosphotransferase activity"/>
    <property type="evidence" value="ECO:0007669"/>
    <property type="project" value="TreeGrafter"/>
</dbReference>
<keyword evidence="7 10" id="KW-1133">Transmembrane helix</keyword>
<evidence type="ECO:0000256" key="2">
    <source>
        <dbReference type="ARBA" id="ARBA00022448"/>
    </source>
</evidence>
<dbReference type="InterPro" id="IPR050864">
    <property type="entry name" value="Bacterial_PTS_Sugar_Transport"/>
</dbReference>
<evidence type="ECO:0000256" key="1">
    <source>
        <dbReference type="ARBA" id="ARBA00004429"/>
    </source>
</evidence>
<dbReference type="GO" id="GO:0009401">
    <property type="term" value="P:phosphoenolpyruvate-dependent sugar phosphotransferase system"/>
    <property type="evidence" value="ECO:0007669"/>
    <property type="project" value="UniProtKB-KW"/>
</dbReference>
<reference evidence="12 13" key="1">
    <citation type="submission" date="2015-01" db="EMBL/GenBank/DDBJ databases">
        <title>Comparative genomics of the lactic acid bacteria isolated from the honey bee gut.</title>
        <authorList>
            <person name="Ellegaard K.M."/>
            <person name="Tamarit D."/>
            <person name="Javelind E."/>
            <person name="Olofsson T."/>
            <person name="Andersson S.G."/>
            <person name="Vasquez A."/>
        </authorList>
    </citation>
    <scope>NUCLEOTIDE SEQUENCE [LARGE SCALE GENOMIC DNA]</scope>
    <source>
        <strain evidence="12 13">Hma2</strain>
    </source>
</reference>
<dbReference type="PANTHER" id="PTHR30505">
    <property type="entry name" value="FRUCTOSE-LIKE PERMEASE"/>
    <property type="match status" value="1"/>
</dbReference>
<dbReference type="GO" id="GO:0008982">
    <property type="term" value="F:protein-N(PI)-phosphohistidine-sugar phosphotransferase activity"/>
    <property type="evidence" value="ECO:0007669"/>
    <property type="project" value="InterPro"/>
</dbReference>
<feature type="transmembrane region" description="Helical" evidence="10">
    <location>
        <begin position="283"/>
        <end position="301"/>
    </location>
</feature>
<keyword evidence="4" id="KW-0762">Sugar transport</keyword>
<dbReference type="STRING" id="1218506.JF75_12760"/>
<feature type="transmembrane region" description="Helical" evidence="10">
    <location>
        <begin position="63"/>
        <end position="81"/>
    </location>
</feature>
<evidence type="ECO:0000256" key="3">
    <source>
        <dbReference type="ARBA" id="ARBA00022475"/>
    </source>
</evidence>
<comment type="subcellular location">
    <subcellularLocation>
        <location evidence="1">Cell inner membrane</location>
        <topology evidence="1">Multi-pass membrane protein</topology>
    </subcellularLocation>
</comment>
<dbReference type="InterPro" id="IPR013014">
    <property type="entry name" value="PTS_EIIC_2"/>
</dbReference>
<feature type="transmembrane region" description="Helical" evidence="10">
    <location>
        <begin position="321"/>
        <end position="341"/>
    </location>
</feature>
<dbReference type="GO" id="GO:0005351">
    <property type="term" value="F:carbohydrate:proton symporter activity"/>
    <property type="evidence" value="ECO:0007669"/>
    <property type="project" value="InterPro"/>
</dbReference>
<feature type="region of interest" description="Disordered" evidence="9">
    <location>
        <begin position="351"/>
        <end position="372"/>
    </location>
</feature>
<dbReference type="InterPro" id="IPR003352">
    <property type="entry name" value="PTS_EIIC"/>
</dbReference>
<accession>A0A0F4LHL0</accession>
<proteinExistence type="predicted"/>
<evidence type="ECO:0000256" key="7">
    <source>
        <dbReference type="ARBA" id="ARBA00022989"/>
    </source>
</evidence>
<evidence type="ECO:0000256" key="4">
    <source>
        <dbReference type="ARBA" id="ARBA00022597"/>
    </source>
</evidence>
<keyword evidence="3" id="KW-1003">Cell membrane</keyword>
<evidence type="ECO:0000256" key="5">
    <source>
        <dbReference type="ARBA" id="ARBA00022683"/>
    </source>
</evidence>
<evidence type="ECO:0000256" key="8">
    <source>
        <dbReference type="ARBA" id="ARBA00023136"/>
    </source>
</evidence>
<dbReference type="AlphaFoldDB" id="A0A0F4LHL0"/>
<keyword evidence="2" id="KW-0813">Transport</keyword>
<name>A0A0F4LHL0_9LACO</name>
<dbReference type="PANTHER" id="PTHR30505:SF0">
    <property type="entry name" value="FRUCTOSE-LIKE PTS SYSTEM EIIBC COMPONENT-RELATED"/>
    <property type="match status" value="1"/>
</dbReference>
<evidence type="ECO:0000313" key="12">
    <source>
        <dbReference type="EMBL" id="KJY58065.1"/>
    </source>
</evidence>
<organism evidence="12 13">
    <name type="scientific">Lactobacillus kimbladii</name>
    <dbReference type="NCBI Taxonomy" id="1218506"/>
    <lineage>
        <taxon>Bacteria</taxon>
        <taxon>Bacillati</taxon>
        <taxon>Bacillota</taxon>
        <taxon>Bacilli</taxon>
        <taxon>Lactobacillales</taxon>
        <taxon>Lactobacillaceae</taxon>
        <taxon>Lactobacillus</taxon>
    </lineage>
</organism>
<protein>
    <submittedName>
        <fullName evidence="12">PTS Fru IIC</fullName>
    </submittedName>
</protein>
<evidence type="ECO:0000259" key="11">
    <source>
        <dbReference type="PROSITE" id="PS51104"/>
    </source>
</evidence>
<dbReference type="NCBIfam" id="TIGR01427">
    <property type="entry name" value="PTS_IIC_fructo"/>
    <property type="match status" value="1"/>
</dbReference>
<evidence type="ECO:0000256" key="9">
    <source>
        <dbReference type="SAM" id="MobiDB-lite"/>
    </source>
</evidence>
<dbReference type="GO" id="GO:0005886">
    <property type="term" value="C:plasma membrane"/>
    <property type="evidence" value="ECO:0007669"/>
    <property type="project" value="UniProtKB-SubCell"/>
</dbReference>
<evidence type="ECO:0000256" key="6">
    <source>
        <dbReference type="ARBA" id="ARBA00022692"/>
    </source>
</evidence>
<gene>
    <name evidence="12" type="ORF">JF75_12760</name>
</gene>
<dbReference type="PROSITE" id="PS51104">
    <property type="entry name" value="PTS_EIIC_TYPE_2"/>
    <property type="match status" value="1"/>
</dbReference>
<feature type="transmembrane region" description="Helical" evidence="10">
    <location>
        <begin position="135"/>
        <end position="161"/>
    </location>
</feature>
<keyword evidence="6 10" id="KW-0812">Transmembrane</keyword>
<feature type="domain" description="PTS EIIC type-2" evidence="11">
    <location>
        <begin position="15"/>
        <end position="340"/>
    </location>
</feature>
<keyword evidence="8 10" id="KW-0472">Membrane</keyword>
<dbReference type="HOGENOM" id="CLU_013155_0_1_9"/>
<keyword evidence="5" id="KW-0598">Phosphotransferase system</keyword>
<evidence type="ECO:0000313" key="13">
    <source>
        <dbReference type="Proteomes" id="UP000033612"/>
    </source>
</evidence>
<dbReference type="PATRIC" id="fig|1218506.3.peg.1342"/>